<evidence type="ECO:0000313" key="2">
    <source>
        <dbReference type="EMBL" id="AGF93101.1"/>
    </source>
</evidence>
<reference evidence="2" key="1">
    <citation type="journal article" date="2013" name="Syst. Appl. Microbiol.">
        <title>New insights into the archaeal diversity of a hypersaline microbial mat obtained by a metagenomic approach.</title>
        <authorList>
            <person name="Lopez-Lopez A."/>
            <person name="Richter M."/>
            <person name="Pena A."/>
            <person name="Tamames J."/>
            <person name="Rossello-Mora R."/>
        </authorList>
    </citation>
    <scope>NUCLEOTIDE SEQUENCE</scope>
</reference>
<protein>
    <submittedName>
        <fullName evidence="2">Portal protein lambda</fullName>
    </submittedName>
</protein>
<name>M1P158_9ZZZZ</name>
<evidence type="ECO:0000256" key="1">
    <source>
        <dbReference type="SAM" id="MobiDB-lite"/>
    </source>
</evidence>
<dbReference type="EMBL" id="JX684082">
    <property type="protein sequence ID" value="AGF93101.1"/>
    <property type="molecule type" value="Genomic_DNA"/>
</dbReference>
<feature type="region of interest" description="Disordered" evidence="1">
    <location>
        <begin position="396"/>
        <end position="415"/>
    </location>
</feature>
<organism evidence="2">
    <name type="scientific">uncultured organism</name>
    <dbReference type="NCBI Taxonomy" id="155900"/>
    <lineage>
        <taxon>unclassified sequences</taxon>
        <taxon>environmental samples</taxon>
    </lineage>
</organism>
<dbReference type="AlphaFoldDB" id="M1P158"/>
<sequence length="455" mass="52877">MNEEALKGRPVTVNPDELAVKFPSTSWYFQNSDDFLERYLRKQEKVEESNLYEDMSQWEEVGSQDFAQNSTERKKLQKICYDIYFKNPIAGNIIDNYMFYTVGKKGVEVNWTGENKDKARQRWKEIKQRNQWSSLSKDIARMTFLTGENFVGTFPRKEKVKLDMRQFHPVNVPEIITEDGDPMSFLGFITEVDGSEDIWKQKNMTNFRIRDVGPVNRGRPILERVTEAITWYHSFLEDRVNMMRARSRMPVIRYVEGEPEGVPVKSLPEPNTVLDESKSNEWKFPELNMSSYDIAKDAREMKLYIATGVSLPEYMAYFDASNANYSSTIVTESTPIALFKHMQGKLRGMYKNLVDKMIPIPDAEPKITFPEVDLRNFDKKVEAVIKEYKNNLRSRESAQEALDLNPEEEKDLMSEDQLRDTVESVMFHAPAVENKGSKDASIDKLVEAFSDRGWL</sequence>
<gene>
    <name evidence="2" type="ORF">FLSS-17_0009</name>
</gene>
<accession>M1P158</accession>
<proteinExistence type="predicted"/>